<comment type="caution">
    <text evidence="7">Lacks conserved residue(s) required for the propagation of feature annotation.</text>
</comment>
<keyword evidence="3 7" id="KW-0436">Ligase</keyword>
<dbReference type="PANTHER" id="PTHR23090">
    <property type="entry name" value="NH 3 /GLUTAMINE-DEPENDENT NAD + SYNTHETASE"/>
    <property type="match status" value="1"/>
</dbReference>
<dbReference type="GO" id="GO:0008795">
    <property type="term" value="F:NAD+ synthase activity"/>
    <property type="evidence" value="ECO:0007669"/>
    <property type="project" value="UniProtKB-UniRule"/>
</dbReference>
<dbReference type="InterPro" id="IPR022310">
    <property type="entry name" value="NAD/GMP_synthase"/>
</dbReference>
<evidence type="ECO:0000256" key="2">
    <source>
        <dbReference type="ARBA" id="ARBA00007145"/>
    </source>
</evidence>
<dbReference type="InterPro" id="IPR014729">
    <property type="entry name" value="Rossmann-like_a/b/a_fold"/>
</dbReference>
<organism evidence="10 11">
    <name type="scientific">Thermosulfuriphilus ammonigenes</name>
    <dbReference type="NCBI Taxonomy" id="1936021"/>
    <lineage>
        <taxon>Bacteria</taxon>
        <taxon>Pseudomonadati</taxon>
        <taxon>Thermodesulfobacteriota</taxon>
        <taxon>Thermodesulfobacteria</taxon>
        <taxon>Thermodesulfobacteriales</taxon>
        <taxon>Thermodesulfobacteriaceae</taxon>
        <taxon>Thermosulfuriphilus</taxon>
    </lineage>
</organism>
<dbReference type="EMBL" id="CP048877">
    <property type="protein sequence ID" value="QIJ72484.1"/>
    <property type="molecule type" value="Genomic_DNA"/>
</dbReference>
<comment type="function">
    <text evidence="7">Catalyzes the ATP-dependent amidation of deamido-NAD to form NAD. Uses L-glutamine as a nitrogen source.</text>
</comment>
<comment type="catalytic activity">
    <reaction evidence="7 8">
        <text>deamido-NAD(+) + L-glutamine + ATP + H2O = L-glutamate + AMP + diphosphate + NAD(+) + H(+)</text>
        <dbReference type="Rhea" id="RHEA:24384"/>
        <dbReference type="ChEBI" id="CHEBI:15377"/>
        <dbReference type="ChEBI" id="CHEBI:15378"/>
        <dbReference type="ChEBI" id="CHEBI:29985"/>
        <dbReference type="ChEBI" id="CHEBI:30616"/>
        <dbReference type="ChEBI" id="CHEBI:33019"/>
        <dbReference type="ChEBI" id="CHEBI:57540"/>
        <dbReference type="ChEBI" id="CHEBI:58359"/>
        <dbReference type="ChEBI" id="CHEBI:58437"/>
        <dbReference type="ChEBI" id="CHEBI:456215"/>
        <dbReference type="EC" id="6.3.5.1"/>
    </reaction>
</comment>
<dbReference type="RefSeq" id="WP_166032701.1">
    <property type="nucleotide sequence ID" value="NZ_CP048877.1"/>
</dbReference>
<feature type="active site" description="Nucleophile; for glutaminase activity" evidence="7">
    <location>
        <position position="148"/>
    </location>
</feature>
<dbReference type="Gene3D" id="3.60.110.10">
    <property type="entry name" value="Carbon-nitrogen hydrolase"/>
    <property type="match status" value="1"/>
</dbReference>
<dbReference type="UniPathway" id="UPA00253">
    <property type="reaction ID" value="UER00334"/>
</dbReference>
<dbReference type="GO" id="GO:0009435">
    <property type="term" value="P:NAD+ biosynthetic process"/>
    <property type="evidence" value="ECO:0007669"/>
    <property type="project" value="UniProtKB-UniRule"/>
</dbReference>
<feature type="binding site" evidence="7">
    <location>
        <position position="517"/>
    </location>
    <ligand>
        <name>deamido-NAD(+)</name>
        <dbReference type="ChEBI" id="CHEBI:58437"/>
        <note>ligand shared between two neighboring subunits</note>
    </ligand>
</feature>
<dbReference type="NCBIfam" id="TIGR00552">
    <property type="entry name" value="nadE"/>
    <property type="match status" value="1"/>
</dbReference>
<dbReference type="GO" id="GO:0000257">
    <property type="term" value="F:nitrilase activity"/>
    <property type="evidence" value="ECO:0007669"/>
    <property type="project" value="UniProtKB-ARBA"/>
</dbReference>
<dbReference type="CDD" id="cd00553">
    <property type="entry name" value="NAD_synthase"/>
    <property type="match status" value="1"/>
</dbReference>
<feature type="binding site" evidence="7">
    <location>
        <position position="191"/>
    </location>
    <ligand>
        <name>L-glutamine</name>
        <dbReference type="ChEBI" id="CHEBI:58359"/>
    </ligand>
</feature>
<dbReference type="HAMAP" id="MF_02090">
    <property type="entry name" value="NadE_glutamine_dep"/>
    <property type="match status" value="1"/>
</dbReference>
<dbReference type="CDD" id="cd07570">
    <property type="entry name" value="GAT_Gln-NAD-synth"/>
    <property type="match status" value="1"/>
</dbReference>
<proteinExistence type="inferred from homology"/>
<comment type="similarity">
    <text evidence="2 7 8">In the C-terminal section; belongs to the NAD synthetase family.</text>
</comment>
<dbReference type="GO" id="GO:0004359">
    <property type="term" value="F:glutaminase activity"/>
    <property type="evidence" value="ECO:0007669"/>
    <property type="project" value="InterPro"/>
</dbReference>
<keyword evidence="4 7" id="KW-0547">Nucleotide-binding</keyword>
<dbReference type="Pfam" id="PF00795">
    <property type="entry name" value="CN_hydrolase"/>
    <property type="match status" value="1"/>
</dbReference>
<keyword evidence="6 7" id="KW-0520">NAD</keyword>
<feature type="binding site" evidence="7">
    <location>
        <position position="118"/>
    </location>
    <ligand>
        <name>L-glutamine</name>
        <dbReference type="ChEBI" id="CHEBI:58359"/>
    </ligand>
</feature>
<evidence type="ECO:0000256" key="5">
    <source>
        <dbReference type="ARBA" id="ARBA00022840"/>
    </source>
</evidence>
<feature type="binding site" evidence="7">
    <location>
        <begin position="293"/>
        <end position="300"/>
    </location>
    <ligand>
        <name>ATP</name>
        <dbReference type="ChEBI" id="CHEBI:30616"/>
    </ligand>
</feature>
<evidence type="ECO:0000256" key="3">
    <source>
        <dbReference type="ARBA" id="ARBA00022598"/>
    </source>
</evidence>
<comment type="pathway">
    <text evidence="1 7 8">Cofactor biosynthesis; NAD(+) biosynthesis; NAD(+) from deamido-NAD(+) (L-Gln route): step 1/1.</text>
</comment>
<keyword evidence="5 7" id="KW-0067">ATP-binding</keyword>
<dbReference type="InterPro" id="IPR003010">
    <property type="entry name" value="C-N_Hydrolase"/>
</dbReference>
<dbReference type="PIRSF" id="PIRSF006630">
    <property type="entry name" value="NADS_GAT"/>
    <property type="match status" value="1"/>
</dbReference>
<dbReference type="InterPro" id="IPR000132">
    <property type="entry name" value="Nitrilase/CN_hydratase_CS"/>
</dbReference>
<comment type="similarity">
    <text evidence="9">Belongs to the NAD synthetase family.</text>
</comment>
<gene>
    <name evidence="7" type="primary">nadE</name>
    <name evidence="10" type="ORF">G4V39_09470</name>
</gene>
<evidence type="ECO:0000256" key="7">
    <source>
        <dbReference type="HAMAP-Rule" id="MF_02090"/>
    </source>
</evidence>
<dbReference type="EC" id="6.3.5.1" evidence="7 8"/>
<dbReference type="PROSITE" id="PS50263">
    <property type="entry name" value="CN_HYDROLASE"/>
    <property type="match status" value="1"/>
</dbReference>
<dbReference type="SUPFAM" id="SSF56317">
    <property type="entry name" value="Carbon-nitrogen hydrolase"/>
    <property type="match status" value="1"/>
</dbReference>
<dbReference type="InterPro" id="IPR003694">
    <property type="entry name" value="NAD_synthase"/>
</dbReference>
<feature type="binding site" evidence="7">
    <location>
        <position position="185"/>
    </location>
    <ligand>
        <name>L-glutamine</name>
        <dbReference type="ChEBI" id="CHEBI:58359"/>
    </ligand>
</feature>
<dbReference type="InterPro" id="IPR014445">
    <property type="entry name" value="Gln-dep_NAD_synthase"/>
</dbReference>
<evidence type="ECO:0000256" key="8">
    <source>
        <dbReference type="PIRNR" id="PIRNR006630"/>
    </source>
</evidence>
<dbReference type="Proteomes" id="UP000502179">
    <property type="component" value="Chromosome"/>
</dbReference>
<evidence type="ECO:0000256" key="9">
    <source>
        <dbReference type="RuleBase" id="RU003811"/>
    </source>
</evidence>
<evidence type="ECO:0000256" key="4">
    <source>
        <dbReference type="ARBA" id="ARBA00022741"/>
    </source>
</evidence>
<keyword evidence="11" id="KW-1185">Reference proteome</keyword>
<evidence type="ECO:0000256" key="1">
    <source>
        <dbReference type="ARBA" id="ARBA00005188"/>
    </source>
</evidence>
<feature type="active site" description="Proton acceptor; for glutaminase activity" evidence="7">
    <location>
        <position position="41"/>
    </location>
</feature>
<protein>
    <recommendedName>
        <fullName evidence="7 8">Glutamine-dependent NAD(+) synthetase</fullName>
        <ecNumber evidence="7 8">6.3.5.1</ecNumber>
    </recommendedName>
    <alternativeName>
        <fullName evidence="7 8">NAD(+) synthase [glutamine-hydrolyzing]</fullName>
    </alternativeName>
</protein>
<dbReference type="PANTHER" id="PTHR23090:SF9">
    <property type="entry name" value="GLUTAMINE-DEPENDENT NAD(+) SYNTHETASE"/>
    <property type="match status" value="1"/>
</dbReference>
<dbReference type="PROSITE" id="PS00920">
    <property type="entry name" value="NITRIL_CHT_1"/>
    <property type="match status" value="1"/>
</dbReference>
<dbReference type="AlphaFoldDB" id="A0A6G7PXR6"/>
<feature type="binding site" evidence="7">
    <location>
        <position position="376"/>
    </location>
    <ligand>
        <name>deamido-NAD(+)</name>
        <dbReference type="ChEBI" id="CHEBI:58437"/>
        <note>ligand shared between two neighboring subunits</note>
    </ligand>
</feature>
<evidence type="ECO:0000313" key="10">
    <source>
        <dbReference type="EMBL" id="QIJ72484.1"/>
    </source>
</evidence>
<name>A0A6G7PXR6_9BACT</name>
<reference evidence="10 11" key="1">
    <citation type="submission" date="2020-02" db="EMBL/GenBank/DDBJ databases">
        <title>Genome analysis of Thermosulfuriphilus ammonigenes ST65T, an anaerobic thermophilic chemolithoautotrophic bacterium isolated from a deep-sea hydrothermal vent.</title>
        <authorList>
            <person name="Slobodkina G."/>
            <person name="Allioux M."/>
            <person name="Merkel A."/>
            <person name="Alain K."/>
            <person name="Jebbar M."/>
            <person name="Slobodkin A."/>
        </authorList>
    </citation>
    <scope>NUCLEOTIDE SEQUENCE [LARGE SCALE GENOMIC DNA]</scope>
    <source>
        <strain evidence="10 11">ST65</strain>
    </source>
</reference>
<dbReference type="Pfam" id="PF02540">
    <property type="entry name" value="NAD_synthase"/>
    <property type="match status" value="1"/>
</dbReference>
<dbReference type="KEGG" id="tav:G4V39_09470"/>
<feature type="active site" description="For glutaminase activity" evidence="7">
    <location>
        <position position="112"/>
    </location>
</feature>
<dbReference type="GO" id="GO:0003952">
    <property type="term" value="F:NAD+ synthase (glutamine-hydrolyzing) activity"/>
    <property type="evidence" value="ECO:0007669"/>
    <property type="project" value="UniProtKB-UniRule"/>
</dbReference>
<feature type="binding site" evidence="7">
    <location>
        <position position="400"/>
    </location>
    <ligand>
        <name>ATP</name>
        <dbReference type="ChEBI" id="CHEBI:30616"/>
    </ligand>
</feature>
<accession>A0A6G7PXR6</accession>
<evidence type="ECO:0000313" key="11">
    <source>
        <dbReference type="Proteomes" id="UP000502179"/>
    </source>
</evidence>
<sequence length="555" mass="60751">MKIALAQINPTIGAFSANLAKMIRMAEEARDRGCQLVVFPELAICGYPPRDLLERPEFVAANLEATEALVKATKGITLICGFVDLVREKGGKPLRNATLVAQDGKVLARAYKRLLPTYDVFDETRYFEPGKTATVTEIGGIPFGLSICEDIWNDADFFPSPLYDLDPVAELVATGAKIVVNISASPFYLGKGHLRERLLCHLSAKYQRPFLYCNQVGADDHLIFDGHSLVADKGKVLARAASFKEDLLIFDLAAEKGPMAPYFERDDEEALEALTLGIRDYFSKTGFSLAVVGLSGGIDSSVTAALAVRALGAEGVLGVLMPSPYTSRASMEDAQALATALGIQTKTIAITRIYQEYRVCLEGALGEPPGDITDQNIQARIRGNLLMALANQYRGLVLCTGNKAEFAVGYCTLYGDMCGALSVLADVPKLMVYKLGRLINAQHGKKIIPERVFIKAPSAELKPNQKDEDDLPAYILLDTLVKGYVEELKSPEDLLASGLPPESLEQTLKMIYRAEYKRWQAAPGLKITAKAFGYGRRYPIAHGFDPLKFRNRRVL</sequence>
<dbReference type="GO" id="GO:0005524">
    <property type="term" value="F:ATP binding"/>
    <property type="evidence" value="ECO:0007669"/>
    <property type="project" value="UniProtKB-UniRule"/>
</dbReference>
<dbReference type="FunFam" id="3.40.50.620:FF:000106">
    <property type="entry name" value="Glutamine-dependent NAD(+) synthetase"/>
    <property type="match status" value="1"/>
</dbReference>
<feature type="binding site" evidence="7">
    <location>
        <position position="405"/>
    </location>
    <ligand>
        <name>deamido-NAD(+)</name>
        <dbReference type="ChEBI" id="CHEBI:58437"/>
        <note>ligand shared between two neighboring subunits</note>
    </ligand>
</feature>
<dbReference type="SUPFAM" id="SSF52402">
    <property type="entry name" value="Adenine nucleotide alpha hydrolases-like"/>
    <property type="match status" value="1"/>
</dbReference>
<dbReference type="GO" id="GO:0005737">
    <property type="term" value="C:cytoplasm"/>
    <property type="evidence" value="ECO:0007669"/>
    <property type="project" value="InterPro"/>
</dbReference>
<dbReference type="NCBIfam" id="NF010588">
    <property type="entry name" value="PRK13981.1"/>
    <property type="match status" value="1"/>
</dbReference>
<dbReference type="InterPro" id="IPR036526">
    <property type="entry name" value="C-N_Hydrolase_sf"/>
</dbReference>
<evidence type="ECO:0000256" key="6">
    <source>
        <dbReference type="ARBA" id="ARBA00023027"/>
    </source>
</evidence>
<dbReference type="Gene3D" id="3.40.50.620">
    <property type="entry name" value="HUPs"/>
    <property type="match status" value="1"/>
</dbReference>